<dbReference type="GO" id="GO:0000139">
    <property type="term" value="C:Golgi membrane"/>
    <property type="evidence" value="ECO:0007669"/>
    <property type="project" value="TreeGrafter"/>
</dbReference>
<evidence type="ECO:0000313" key="10">
    <source>
        <dbReference type="Proteomes" id="UP000594260"/>
    </source>
</evidence>
<dbReference type="Pfam" id="PF08449">
    <property type="entry name" value="UAA"/>
    <property type="match status" value="1"/>
</dbReference>
<feature type="transmembrane region" description="Helical" evidence="8">
    <location>
        <begin position="206"/>
        <end position="223"/>
    </location>
</feature>
<evidence type="ECO:0000313" key="9">
    <source>
        <dbReference type="EnsemblMetazoa" id="XP_022667395"/>
    </source>
</evidence>
<dbReference type="KEGG" id="vde:111252957"/>
<keyword evidence="5 8" id="KW-0812">Transmembrane</keyword>
<evidence type="ECO:0000256" key="5">
    <source>
        <dbReference type="ARBA" id="ARBA00022692"/>
    </source>
</evidence>
<keyword evidence="10" id="KW-1185">Reference proteome</keyword>
<proteinExistence type="inferred from homology"/>
<dbReference type="GeneID" id="111252957"/>
<dbReference type="OrthoDB" id="999962at2759"/>
<protein>
    <submittedName>
        <fullName evidence="9">Uncharacterized protein</fullName>
    </submittedName>
</protein>
<evidence type="ECO:0000256" key="2">
    <source>
        <dbReference type="ARBA" id="ARBA00010694"/>
    </source>
</evidence>
<evidence type="ECO:0000256" key="8">
    <source>
        <dbReference type="SAM" id="Phobius"/>
    </source>
</evidence>
<evidence type="ECO:0000256" key="1">
    <source>
        <dbReference type="ARBA" id="ARBA00004127"/>
    </source>
</evidence>
<dbReference type="FunCoup" id="A0A7M7KKV5">
    <property type="interactions" value="1242"/>
</dbReference>
<keyword evidence="7 8" id="KW-0472">Membrane</keyword>
<dbReference type="RefSeq" id="XP_022667395.1">
    <property type="nucleotide sequence ID" value="XM_022811660.1"/>
</dbReference>
<name>A0A7M7KKV5_VARDE</name>
<evidence type="ECO:0000256" key="3">
    <source>
        <dbReference type="ARBA" id="ARBA00022448"/>
    </source>
</evidence>
<feature type="transmembrane region" description="Helical" evidence="8">
    <location>
        <begin position="308"/>
        <end position="326"/>
    </location>
</feature>
<keyword evidence="4" id="KW-0762">Sugar transport</keyword>
<dbReference type="GO" id="GO:0005789">
    <property type="term" value="C:endoplasmic reticulum membrane"/>
    <property type="evidence" value="ECO:0007669"/>
    <property type="project" value="TreeGrafter"/>
</dbReference>
<feature type="transmembrane region" description="Helical" evidence="8">
    <location>
        <begin position="148"/>
        <end position="166"/>
    </location>
</feature>
<feature type="transmembrane region" description="Helical" evidence="8">
    <location>
        <begin position="235"/>
        <end position="255"/>
    </location>
</feature>
<dbReference type="InParanoid" id="A0A7M7KKV5"/>
<dbReference type="Proteomes" id="UP000594260">
    <property type="component" value="Unplaced"/>
</dbReference>
<dbReference type="PANTHER" id="PTHR10778:SF4">
    <property type="entry name" value="NUCLEOTIDE SUGAR TRANSPORTER SLC35B4"/>
    <property type="match status" value="1"/>
</dbReference>
<reference evidence="9" key="1">
    <citation type="submission" date="2021-01" db="UniProtKB">
        <authorList>
            <consortium name="EnsemblMetazoa"/>
        </authorList>
    </citation>
    <scope>IDENTIFICATION</scope>
</reference>
<evidence type="ECO:0000256" key="4">
    <source>
        <dbReference type="ARBA" id="ARBA00022597"/>
    </source>
</evidence>
<accession>A0A7M7KKV5</accession>
<dbReference type="GO" id="GO:0005464">
    <property type="term" value="F:UDP-xylose transmembrane transporter activity"/>
    <property type="evidence" value="ECO:0007669"/>
    <property type="project" value="TreeGrafter"/>
</dbReference>
<feature type="transmembrane region" description="Helical" evidence="8">
    <location>
        <begin position="276"/>
        <end position="296"/>
    </location>
</feature>
<feature type="transmembrane region" description="Helical" evidence="8">
    <location>
        <begin position="172"/>
        <end position="194"/>
    </location>
</feature>
<feature type="transmembrane region" description="Helical" evidence="8">
    <location>
        <begin position="347"/>
        <end position="366"/>
    </location>
</feature>
<organism evidence="9 10">
    <name type="scientific">Varroa destructor</name>
    <name type="common">Honeybee mite</name>
    <dbReference type="NCBI Taxonomy" id="109461"/>
    <lineage>
        <taxon>Eukaryota</taxon>
        <taxon>Metazoa</taxon>
        <taxon>Ecdysozoa</taxon>
        <taxon>Arthropoda</taxon>
        <taxon>Chelicerata</taxon>
        <taxon>Arachnida</taxon>
        <taxon>Acari</taxon>
        <taxon>Parasitiformes</taxon>
        <taxon>Mesostigmata</taxon>
        <taxon>Gamasina</taxon>
        <taxon>Dermanyssoidea</taxon>
        <taxon>Varroidae</taxon>
        <taxon>Varroa</taxon>
    </lineage>
</organism>
<dbReference type="EnsemblMetazoa" id="XM_022811660">
    <property type="protein sequence ID" value="XP_022667395"/>
    <property type="gene ID" value="LOC111252957"/>
</dbReference>
<dbReference type="AlphaFoldDB" id="A0A7M7KKV5"/>
<sequence>MMDSDSISQPVLRDRKNHTITCNVANSNSPGQNSDADGVGANSNDVALMAKLQAQVRAFISPSVYSMLSNLRRKMALAFGLDYAPASTVGMTFGACCSNVVFLEQLVRLEPGCTTLVTFAQFAFIAVEKFFSETRCFRKKRAVPLSRYIEMVAVFFTQSFLNNYVFNFDIPMPLHMIFKSASLLSNMALGIVILNRSYSFRKYSAVSLLTVGIIVCTMASAAPREQMADTRSSHLTFSLTQIIGIAILILALLLSSMMGILQEKVTADFGKHPGEMMFYIHALALPVFVMFTPQMWHSFKILAATPSSWITLGLPTGIGSLLANILTQHLCITSVCKLSTECTSLTVTLVLTLRKFVSLVISIFYFGNEFSFQHWIGTALVFIGTLLFLDAPPSSGQKDAKDKQAKVLLSKVEKQKSRDKLN</sequence>
<dbReference type="GO" id="GO:0005462">
    <property type="term" value="F:UDP-N-acetylglucosamine transmembrane transporter activity"/>
    <property type="evidence" value="ECO:0007669"/>
    <property type="project" value="TreeGrafter"/>
</dbReference>
<keyword evidence="6 8" id="KW-1133">Transmembrane helix</keyword>
<feature type="transmembrane region" description="Helical" evidence="8">
    <location>
        <begin position="372"/>
        <end position="389"/>
    </location>
</feature>
<dbReference type="PANTHER" id="PTHR10778">
    <property type="entry name" value="SOLUTE CARRIER FAMILY 35 MEMBER B"/>
    <property type="match status" value="1"/>
</dbReference>
<comment type="subcellular location">
    <subcellularLocation>
        <location evidence="1">Endomembrane system</location>
        <topology evidence="1">Multi-pass membrane protein</topology>
    </subcellularLocation>
</comment>
<evidence type="ECO:0000256" key="7">
    <source>
        <dbReference type="ARBA" id="ARBA00023136"/>
    </source>
</evidence>
<evidence type="ECO:0000256" key="6">
    <source>
        <dbReference type="ARBA" id="ARBA00022989"/>
    </source>
</evidence>
<keyword evidence="3" id="KW-0813">Transport</keyword>
<comment type="similarity">
    <text evidence="2">Belongs to the nucleotide-sugar transporter family. SLC35B subfamily.</text>
</comment>
<dbReference type="InterPro" id="IPR013657">
    <property type="entry name" value="SCL35B1-4/HUT1"/>
</dbReference>
<dbReference type="OMA" id="WAFEYNI"/>